<evidence type="ECO:0000259" key="1">
    <source>
        <dbReference type="Pfam" id="PF13625"/>
    </source>
</evidence>
<organism evidence="2 3">
    <name type="scientific">Paenibacillus campinasensis</name>
    <dbReference type="NCBI Taxonomy" id="66347"/>
    <lineage>
        <taxon>Bacteria</taxon>
        <taxon>Bacillati</taxon>
        <taxon>Bacillota</taxon>
        <taxon>Bacilli</taxon>
        <taxon>Bacillales</taxon>
        <taxon>Paenibacillaceae</taxon>
        <taxon>Paenibacillus</taxon>
    </lineage>
</organism>
<dbReference type="Proteomes" id="UP000435177">
    <property type="component" value="Unassembled WGS sequence"/>
</dbReference>
<keyword evidence="3" id="KW-1185">Reference proteome</keyword>
<accession>A0ABW9SVT5</accession>
<proteinExistence type="predicted"/>
<name>A0ABW9SVT5_9BACL</name>
<evidence type="ECO:0000313" key="2">
    <source>
        <dbReference type="EMBL" id="MUG64777.1"/>
    </source>
</evidence>
<comment type="caution">
    <text evidence="2">The sequence shown here is derived from an EMBL/GenBank/DDBJ whole genome shotgun (WGS) entry which is preliminary data.</text>
</comment>
<evidence type="ECO:0000313" key="3">
    <source>
        <dbReference type="Proteomes" id="UP000435177"/>
    </source>
</evidence>
<feature type="domain" description="Helicase XPB/Ssl2 N-terminal" evidence="1">
    <location>
        <begin position="328"/>
        <end position="441"/>
    </location>
</feature>
<dbReference type="EMBL" id="WOAA01000001">
    <property type="protein sequence ID" value="MUG64777.1"/>
    <property type="molecule type" value="Genomic_DNA"/>
</dbReference>
<dbReference type="InterPro" id="IPR032830">
    <property type="entry name" value="XPB/Ssl2_N"/>
</dbReference>
<dbReference type="RefSeq" id="WP_155617331.1">
    <property type="nucleotide sequence ID" value="NZ_WOAA01000001.1"/>
</dbReference>
<sequence>MTTRSTDHETIAGLKPRQRAVLDQIWRTFTSTGFDDGKLRALQVQRMSGAEVRAVFAELRQLGWVQAVIKAWGERLYYIPFDRLVQLASLYGGLADRPDLTSSVSLIQEGRAGIATDLFNALVYASLHELSLTAKGVLHKKHIQRLSQVLSLSSDHVRGLELPYEHIEAYPPHVAVMLDLLLALGLLRPDTEALVLHRPSLDAWLKLPRAAMEKRLLQCLMQRYMKSEPEIQHAAWLLCSPRLAAGVWHADTQLLQQLEEKRLLPEANRSRLLQALKAWLQLLSGAGWLDLGENERGDTLFRWRMRTGAQLLAEDIPWMEAEGEPATLIVQPDFEVLIPPDTPYTVRYTAARLAERVADDHMSVYRLSREALAMAADADLSPGQAISFLEAHAAGGIPDNVAAALRQWSAEIGRTAFMELTVLACTTSDEADLIENHPRLKDDIKRLGPLYFAVQADKVSDIRKLLTAAGLPPRRGMATLETMEQAAGMAHMSPISPPVPAVTDKYGSEAVKAGNERADDRPSAPSSGLIRMSHPALLYKPDEAEPKEDNSPDLAELPVMWTRDYRSYHLSTAKQIMEQAVQLALKVEISLEGKRREFIPVQLLRSPWRVAGVLYEPDADSPGADVQLGEGQWQEMRLIVP</sequence>
<dbReference type="Pfam" id="PF13625">
    <property type="entry name" value="Helicase_C_3"/>
    <property type="match status" value="1"/>
</dbReference>
<gene>
    <name evidence="2" type="ORF">GNP94_02025</name>
</gene>
<reference evidence="2 3" key="1">
    <citation type="submission" date="2019-11" db="EMBL/GenBank/DDBJ databases">
        <title>Draft genome sequences of five Paenibacillus species of dairy origin.</title>
        <authorList>
            <person name="Olajide A.M."/>
            <person name="Chen S."/>
            <person name="Lapointe G."/>
        </authorList>
    </citation>
    <scope>NUCLEOTIDE SEQUENCE [LARGE SCALE GENOMIC DNA]</scope>
    <source>
        <strain evidence="2 3">3CS1</strain>
    </source>
</reference>
<protein>
    <recommendedName>
        <fullName evidence="1">Helicase XPB/Ssl2 N-terminal domain-containing protein</fullName>
    </recommendedName>
</protein>